<dbReference type="SUPFAM" id="SSF55347">
    <property type="entry name" value="Glyceraldehyde-3-phosphate dehydrogenase-like, C-terminal domain"/>
    <property type="match status" value="1"/>
</dbReference>
<evidence type="ECO:0000256" key="9">
    <source>
        <dbReference type="RuleBase" id="RU361160"/>
    </source>
</evidence>
<keyword evidence="12" id="KW-1185">Reference proteome</keyword>
<dbReference type="KEGG" id="hfl:PUV54_04250"/>
<dbReference type="EMBL" id="CP118166">
    <property type="protein sequence ID" value="WDI32404.1"/>
    <property type="molecule type" value="Genomic_DNA"/>
</dbReference>
<feature type="binding site" evidence="6">
    <location>
        <position position="36"/>
    </location>
    <ligand>
        <name>NAD(+)</name>
        <dbReference type="ChEBI" id="CHEBI:57540"/>
    </ligand>
</feature>
<feature type="domain" description="Glyceraldehyde 3-phosphate dehydrogenase NAD(P) binding" evidence="10">
    <location>
        <begin position="3"/>
        <end position="153"/>
    </location>
</feature>
<dbReference type="InterPro" id="IPR020829">
    <property type="entry name" value="GlycerAld_3-P_DH_cat"/>
</dbReference>
<evidence type="ECO:0000256" key="7">
    <source>
        <dbReference type="PIRSR" id="PIRSR000149-4"/>
    </source>
</evidence>
<keyword evidence="6" id="KW-0520">NAD</keyword>
<feature type="site" description="Activates thiol group during catalysis" evidence="7">
    <location>
        <position position="180"/>
    </location>
</feature>
<keyword evidence="3 9" id="KW-0560">Oxidoreductase</keyword>
<dbReference type="GO" id="GO:0050661">
    <property type="term" value="F:NADP binding"/>
    <property type="evidence" value="ECO:0007669"/>
    <property type="project" value="InterPro"/>
</dbReference>
<evidence type="ECO:0000256" key="4">
    <source>
        <dbReference type="PIRSR" id="PIRSR000149-1"/>
    </source>
</evidence>
<reference evidence="11" key="1">
    <citation type="submission" date="2023-02" db="EMBL/GenBank/DDBJ databases">
        <title>Genome sequence of Hyphococcus flavus.</title>
        <authorList>
            <person name="Rong J.-C."/>
            <person name="Zhao Q."/>
            <person name="Yi M."/>
            <person name="Wu J.-Y."/>
        </authorList>
    </citation>
    <scope>NUCLEOTIDE SEQUENCE</scope>
    <source>
        <strain evidence="11">MCCC 1K03223</strain>
    </source>
</reference>
<dbReference type="SMART" id="SM00846">
    <property type="entry name" value="Gp_dh_N"/>
    <property type="match status" value="1"/>
</dbReference>
<dbReference type="InterPro" id="IPR020828">
    <property type="entry name" value="GlycerAld_3-P_DH_NAD(P)-bd"/>
</dbReference>
<dbReference type="Gene3D" id="3.30.360.10">
    <property type="entry name" value="Dihydrodipicolinate Reductase, domain 2"/>
    <property type="match status" value="1"/>
</dbReference>
<dbReference type="Gene3D" id="3.40.50.720">
    <property type="entry name" value="NAD(P)-binding Rossmann-like Domain"/>
    <property type="match status" value="1"/>
</dbReference>
<dbReference type="InterPro" id="IPR020830">
    <property type="entry name" value="GlycerAld_3-P_DH_AS"/>
</dbReference>
<dbReference type="Proteomes" id="UP001214043">
    <property type="component" value="Chromosome"/>
</dbReference>
<dbReference type="RefSeq" id="WP_274494325.1">
    <property type="nucleotide sequence ID" value="NZ_CP118166.1"/>
</dbReference>
<comment type="similarity">
    <text evidence="1 8">Belongs to the glyceraldehyde-3-phosphate dehydrogenase family.</text>
</comment>
<dbReference type="InterPro" id="IPR020831">
    <property type="entry name" value="GlycerAld/Erythrose_P_DH"/>
</dbReference>
<dbReference type="Pfam" id="PF02800">
    <property type="entry name" value="Gp_dh_C"/>
    <property type="match status" value="1"/>
</dbReference>
<feature type="binding site" evidence="6">
    <location>
        <begin position="12"/>
        <end position="13"/>
    </location>
    <ligand>
        <name>NAD(+)</name>
        <dbReference type="ChEBI" id="CHEBI:57540"/>
    </ligand>
</feature>
<dbReference type="PRINTS" id="PR00078">
    <property type="entry name" value="G3PDHDRGNASE"/>
</dbReference>
<dbReference type="AlphaFoldDB" id="A0AAE9ZCV8"/>
<dbReference type="GO" id="GO:0051287">
    <property type="term" value="F:NAD binding"/>
    <property type="evidence" value="ECO:0007669"/>
    <property type="project" value="InterPro"/>
</dbReference>
<dbReference type="FunFam" id="3.40.50.720:FF:000001">
    <property type="entry name" value="Glyceraldehyde-3-phosphate dehydrogenase"/>
    <property type="match status" value="1"/>
</dbReference>
<evidence type="ECO:0000256" key="3">
    <source>
        <dbReference type="ARBA" id="ARBA00023002"/>
    </source>
</evidence>
<dbReference type="InterPro" id="IPR036291">
    <property type="entry name" value="NAD(P)-bd_dom_sf"/>
</dbReference>
<feature type="active site" description="Nucleophile" evidence="4">
    <location>
        <position position="153"/>
    </location>
</feature>
<feature type="binding site" evidence="5">
    <location>
        <begin position="211"/>
        <end position="212"/>
    </location>
    <ligand>
        <name>D-glyceraldehyde 3-phosphate</name>
        <dbReference type="ChEBI" id="CHEBI:59776"/>
    </ligand>
</feature>
<evidence type="ECO:0000256" key="2">
    <source>
        <dbReference type="ARBA" id="ARBA00011881"/>
    </source>
</evidence>
<dbReference type="GO" id="GO:0006006">
    <property type="term" value="P:glucose metabolic process"/>
    <property type="evidence" value="ECO:0007669"/>
    <property type="project" value="InterPro"/>
</dbReference>
<name>A0AAE9ZCV8_9PROT</name>
<dbReference type="PANTHER" id="PTHR43148">
    <property type="entry name" value="GLYCERALDEHYDE-3-PHOSPHATE DEHYDROGENASE 2"/>
    <property type="match status" value="1"/>
</dbReference>
<dbReference type="NCBIfam" id="TIGR01534">
    <property type="entry name" value="GAPDH-I"/>
    <property type="match status" value="1"/>
</dbReference>
<dbReference type="GO" id="GO:0016620">
    <property type="term" value="F:oxidoreductase activity, acting on the aldehyde or oxo group of donors, NAD or NADP as acceptor"/>
    <property type="evidence" value="ECO:0007669"/>
    <property type="project" value="InterPro"/>
</dbReference>
<evidence type="ECO:0000256" key="5">
    <source>
        <dbReference type="PIRSR" id="PIRSR000149-2"/>
    </source>
</evidence>
<dbReference type="PIRSF" id="PIRSF000149">
    <property type="entry name" value="GAP_DH"/>
    <property type="match status" value="1"/>
</dbReference>
<feature type="binding site" evidence="6">
    <location>
        <position position="80"/>
    </location>
    <ligand>
        <name>NAD(+)</name>
        <dbReference type="ChEBI" id="CHEBI:57540"/>
    </ligand>
</feature>
<keyword evidence="6" id="KW-0547">Nucleotide-binding</keyword>
<feature type="binding site" evidence="6">
    <location>
        <position position="122"/>
    </location>
    <ligand>
        <name>NAD(+)</name>
        <dbReference type="ChEBI" id="CHEBI:57540"/>
    </ligand>
</feature>
<dbReference type="EC" id="1.2.1.-" evidence="9"/>
<evidence type="ECO:0000256" key="8">
    <source>
        <dbReference type="RuleBase" id="RU000397"/>
    </source>
</evidence>
<sequence length="335" mass="36016">MAIKIAINGFGRIGRLALRSIVETGRKGVDVVAINDLGPVETNAHLVQYDSIHGRFPHEVKVRNDTIDVGQGPIKVLAERDPKALPWGDLGVDIVFECTGIFTAREKAAMHLEAGAKRVLVSAPASGADKTIVYGVNHGSLTGDDTVVSNASCTTNCLSPVVKVLHDAIGIERGYMTTIHSYTGDQPTLDTMHKDLYRARAAAMNMIPTSTGAAKAVGLVLPDLNGKLAGSSIRVPTANVSVVDFVFTPGRDTTVEEVNNAIMEAANGKLKGVLGYTDKPLVSSDFNHDPHSSIFALDQTQILEGKLVRILTWYDNEWGFSTRMTDTALEMARHL</sequence>
<organism evidence="11 12">
    <name type="scientific">Hyphococcus flavus</name>
    <dbReference type="NCBI Taxonomy" id="1866326"/>
    <lineage>
        <taxon>Bacteria</taxon>
        <taxon>Pseudomonadati</taxon>
        <taxon>Pseudomonadota</taxon>
        <taxon>Alphaproteobacteria</taxon>
        <taxon>Parvularculales</taxon>
        <taxon>Parvularculaceae</taxon>
        <taxon>Hyphococcus</taxon>
    </lineage>
</organism>
<evidence type="ECO:0000256" key="6">
    <source>
        <dbReference type="PIRSR" id="PIRSR000149-3"/>
    </source>
</evidence>
<evidence type="ECO:0000256" key="1">
    <source>
        <dbReference type="ARBA" id="ARBA00007406"/>
    </source>
</evidence>
<gene>
    <name evidence="11" type="primary">gap</name>
    <name evidence="11" type="ORF">PUV54_04250</name>
</gene>
<dbReference type="CDD" id="cd05214">
    <property type="entry name" value="GAPDH_I_N"/>
    <property type="match status" value="1"/>
</dbReference>
<dbReference type="PROSITE" id="PS00071">
    <property type="entry name" value="GAPDH"/>
    <property type="match status" value="1"/>
</dbReference>
<proteinExistence type="inferred from homology"/>
<dbReference type="Pfam" id="PF00044">
    <property type="entry name" value="Gp_dh_N"/>
    <property type="match status" value="1"/>
</dbReference>
<accession>A0AAE9ZCV8</accession>
<feature type="binding site" evidence="5">
    <location>
        <begin position="152"/>
        <end position="154"/>
    </location>
    <ligand>
        <name>D-glyceraldehyde 3-phosphate</name>
        <dbReference type="ChEBI" id="CHEBI:59776"/>
    </ligand>
</feature>
<evidence type="ECO:0000313" key="11">
    <source>
        <dbReference type="EMBL" id="WDI32404.1"/>
    </source>
</evidence>
<dbReference type="InterPro" id="IPR006424">
    <property type="entry name" value="Glyceraldehyde-3-P_DH_1"/>
</dbReference>
<evidence type="ECO:0000313" key="12">
    <source>
        <dbReference type="Proteomes" id="UP001214043"/>
    </source>
</evidence>
<protein>
    <recommendedName>
        <fullName evidence="9">Glyceraldehyde-3-phosphate dehydrogenase</fullName>
        <ecNumber evidence="9">1.2.1.-</ecNumber>
    </recommendedName>
</protein>
<feature type="binding site" evidence="5">
    <location>
        <position position="234"/>
    </location>
    <ligand>
        <name>D-glyceraldehyde 3-phosphate</name>
        <dbReference type="ChEBI" id="CHEBI:59776"/>
    </ligand>
</feature>
<dbReference type="FunFam" id="3.30.360.10:FF:000002">
    <property type="entry name" value="Glyceraldehyde-3-phosphate dehydrogenase"/>
    <property type="match status" value="1"/>
</dbReference>
<feature type="binding site" evidence="6">
    <location>
        <position position="316"/>
    </location>
    <ligand>
        <name>NAD(+)</name>
        <dbReference type="ChEBI" id="CHEBI:57540"/>
    </ligand>
</feature>
<evidence type="ECO:0000259" key="10">
    <source>
        <dbReference type="SMART" id="SM00846"/>
    </source>
</evidence>
<feature type="binding site" evidence="5">
    <location>
        <position position="183"/>
    </location>
    <ligand>
        <name>D-glyceraldehyde 3-phosphate</name>
        <dbReference type="ChEBI" id="CHEBI:59776"/>
    </ligand>
</feature>
<dbReference type="SUPFAM" id="SSF51735">
    <property type="entry name" value="NAD(P)-binding Rossmann-fold domains"/>
    <property type="match status" value="1"/>
</dbReference>
<dbReference type="CDD" id="cd18126">
    <property type="entry name" value="GAPDH_I_C"/>
    <property type="match status" value="1"/>
</dbReference>
<comment type="subunit">
    <text evidence="2">Homotetramer.</text>
</comment>